<feature type="region of interest" description="Disordered" evidence="1">
    <location>
        <begin position="452"/>
        <end position="488"/>
    </location>
</feature>
<evidence type="ECO:0008006" key="4">
    <source>
        <dbReference type="Google" id="ProtNLM"/>
    </source>
</evidence>
<name>A0ABV7Z955_9DEIO</name>
<gene>
    <name evidence="2" type="ORF">ACFOSB_11565</name>
</gene>
<dbReference type="RefSeq" id="WP_380102106.1">
    <property type="nucleotide sequence ID" value="NZ_JBHRZG010000011.1"/>
</dbReference>
<sequence>MILDQHGRPLPPSTLDHLQEAAPVQLRGGTLPTPGGIYTPPGWRDATTGQNPLGLSGRYGVTREYARRATRTMFFSNGLLGAAIDITAAFLVGDALSYGSFADPGLQAIVDDFWEANNLGELINDRLILEWFTDGEVAVVFPTERSSDRLPGADEPAQIGMLDVDLGGFSVEADTRRGATPAQMVSALQFTLPDNETLRWQDGEFVWAANRGGLWNDPRGWPVAYGAADFAAAYVSLLNMRLNVHHVQQRVLAVYQAILDPEETDFGGKKDGGVAKWQAKTRGFARLPERGGVLPVAIRPGYTDVNTGKRYDQVEENLKFLQPAQGASDAATDARQLMRMVGLTVGGLPEHMLGEGGNATRTTAAEMGLPSVRLSNKRQAGLGGLLTRIMRAEIRRRAGPGARFRSSKASRKRVPIEQIAFPWLFPPIREESMDQIIERVQLALDRGLISDETATGDLGYDPVVERDRRAGEAAGTAKPTTPPREGRP</sequence>
<dbReference type="Proteomes" id="UP001595803">
    <property type="component" value="Unassembled WGS sequence"/>
</dbReference>
<protein>
    <recommendedName>
        <fullName evidence="4">Phage portal protein</fullName>
    </recommendedName>
</protein>
<evidence type="ECO:0000313" key="2">
    <source>
        <dbReference type="EMBL" id="MFC3833495.1"/>
    </source>
</evidence>
<proteinExistence type="predicted"/>
<keyword evidence="3" id="KW-1185">Reference proteome</keyword>
<accession>A0ABV7Z955</accession>
<dbReference type="EMBL" id="JBHRZG010000011">
    <property type="protein sequence ID" value="MFC3833495.1"/>
    <property type="molecule type" value="Genomic_DNA"/>
</dbReference>
<comment type="caution">
    <text evidence="2">The sequence shown here is derived from an EMBL/GenBank/DDBJ whole genome shotgun (WGS) entry which is preliminary data.</text>
</comment>
<reference evidence="3" key="1">
    <citation type="journal article" date="2019" name="Int. J. Syst. Evol. Microbiol.">
        <title>The Global Catalogue of Microorganisms (GCM) 10K type strain sequencing project: providing services to taxonomists for standard genome sequencing and annotation.</title>
        <authorList>
            <consortium name="The Broad Institute Genomics Platform"/>
            <consortium name="The Broad Institute Genome Sequencing Center for Infectious Disease"/>
            <person name="Wu L."/>
            <person name="Ma J."/>
        </authorList>
    </citation>
    <scope>NUCLEOTIDE SEQUENCE [LARGE SCALE GENOMIC DNA]</scope>
    <source>
        <strain evidence="3">CCTCC AB 2017081</strain>
    </source>
</reference>
<evidence type="ECO:0000313" key="3">
    <source>
        <dbReference type="Proteomes" id="UP001595803"/>
    </source>
</evidence>
<organism evidence="2 3">
    <name type="scientific">Deinococcus rufus</name>
    <dbReference type="NCBI Taxonomy" id="2136097"/>
    <lineage>
        <taxon>Bacteria</taxon>
        <taxon>Thermotogati</taxon>
        <taxon>Deinococcota</taxon>
        <taxon>Deinococci</taxon>
        <taxon>Deinococcales</taxon>
        <taxon>Deinococcaceae</taxon>
        <taxon>Deinococcus</taxon>
    </lineage>
</organism>
<evidence type="ECO:0000256" key="1">
    <source>
        <dbReference type="SAM" id="MobiDB-lite"/>
    </source>
</evidence>